<proteinExistence type="predicted"/>
<sequence length="383" mass="44307">MTNKKKTEYNYIIMVKKRRSLRKSKRFRKINRKSIHKRSKRMRKTKRVYRKINRTRGMYGGAAVGAIPRPRPASETLNLAYIEIICCLEALYTLFSSGRGGHREPGEPEVFKRIGEIGGDYELAIVFTTSMTMGQKCGQHFTKSITRLLEREGVTIDKDGKCYRVNIRVAGNLSTHTLIFNGGISLLIFGYDTQIGEDEIPKIHLVFSQIKELFDKFKPRQTYIVGHSMGSTLSLLFYEYMYGDESIESLGNTLIVLFGMGKLRNPIASKISRILSMNRHNTRIYEVFTVKKFRKNFRRKRFVDAFIQTGMIYPPGDPGRWRTHPEEYSYVDTTNTYIFLDDDGVYSFSEAIRSEIDKYTINEGLHEIGEYYRSGISGESRIQ</sequence>
<dbReference type="InterPro" id="IPR029058">
    <property type="entry name" value="AB_hydrolase_fold"/>
</dbReference>
<accession>A0A6C0F4V7</accession>
<organism evidence="1">
    <name type="scientific">viral metagenome</name>
    <dbReference type="NCBI Taxonomy" id="1070528"/>
    <lineage>
        <taxon>unclassified sequences</taxon>
        <taxon>metagenomes</taxon>
        <taxon>organismal metagenomes</taxon>
    </lineage>
</organism>
<dbReference type="SUPFAM" id="SSF53474">
    <property type="entry name" value="alpha/beta-Hydrolases"/>
    <property type="match status" value="1"/>
</dbReference>
<evidence type="ECO:0000313" key="1">
    <source>
        <dbReference type="EMBL" id="QHT36726.1"/>
    </source>
</evidence>
<name>A0A6C0F4V7_9ZZZZ</name>
<protein>
    <submittedName>
        <fullName evidence="1">Uncharacterized protein</fullName>
    </submittedName>
</protein>
<reference evidence="1" key="1">
    <citation type="journal article" date="2020" name="Nature">
        <title>Giant virus diversity and host interactions through global metagenomics.</title>
        <authorList>
            <person name="Schulz F."/>
            <person name="Roux S."/>
            <person name="Paez-Espino D."/>
            <person name="Jungbluth S."/>
            <person name="Walsh D.A."/>
            <person name="Denef V.J."/>
            <person name="McMahon K.D."/>
            <person name="Konstantinidis K.T."/>
            <person name="Eloe-Fadrosh E.A."/>
            <person name="Kyrpides N.C."/>
            <person name="Woyke T."/>
        </authorList>
    </citation>
    <scope>NUCLEOTIDE SEQUENCE</scope>
    <source>
        <strain evidence="1">GVMAG-S-ERX555967-130</strain>
    </source>
</reference>
<dbReference type="EMBL" id="MN738786">
    <property type="protein sequence ID" value="QHT36726.1"/>
    <property type="molecule type" value="Genomic_DNA"/>
</dbReference>
<dbReference type="AlphaFoldDB" id="A0A6C0F4V7"/>